<evidence type="ECO:0000313" key="1">
    <source>
        <dbReference type="EMBL" id="KNB06753.1"/>
    </source>
</evidence>
<name>A0A0J9V6I0_FUSO4</name>
<dbReference type="RefSeq" id="XP_018244798.1">
    <property type="nucleotide sequence ID" value="XM_018400038.1"/>
</dbReference>
<organism evidence="1 2">
    <name type="scientific">Fusarium oxysporum f. sp. lycopersici (strain 4287 / CBS 123668 / FGSC 9935 / NRRL 34936)</name>
    <name type="common">Fusarium vascular wilt of tomato</name>
    <dbReference type="NCBI Taxonomy" id="426428"/>
    <lineage>
        <taxon>Eukaryota</taxon>
        <taxon>Fungi</taxon>
        <taxon>Dikarya</taxon>
        <taxon>Ascomycota</taxon>
        <taxon>Pezizomycotina</taxon>
        <taxon>Sordariomycetes</taxon>
        <taxon>Hypocreomycetidae</taxon>
        <taxon>Hypocreales</taxon>
        <taxon>Nectriaceae</taxon>
        <taxon>Fusarium</taxon>
        <taxon>Fusarium oxysporum species complex</taxon>
    </lineage>
</organism>
<dbReference type="VEuPathDB" id="FungiDB:FOXG_19773"/>
<evidence type="ECO:0000313" key="2">
    <source>
        <dbReference type="Proteomes" id="UP000009097"/>
    </source>
</evidence>
<accession>A0A0J9V6I0</accession>
<gene>
    <name evidence="1" type="ORF">FOXG_19773</name>
</gene>
<dbReference type="EMBL" id="DS231705">
    <property type="protein sequence ID" value="KNB06753.1"/>
    <property type="molecule type" value="Genomic_DNA"/>
</dbReference>
<reference evidence="1" key="2">
    <citation type="journal article" date="2010" name="Nature">
        <title>Comparative genomics reveals mobile pathogenicity chromosomes in Fusarium.</title>
        <authorList>
            <person name="Ma L.J."/>
            <person name="van der Does H.C."/>
            <person name="Borkovich K.A."/>
            <person name="Coleman J.J."/>
            <person name="Daboussi M.J."/>
            <person name="Di Pietro A."/>
            <person name="Dufresne M."/>
            <person name="Freitag M."/>
            <person name="Grabherr M."/>
            <person name="Henrissat B."/>
            <person name="Houterman P.M."/>
            <person name="Kang S."/>
            <person name="Shim W.B."/>
            <person name="Woloshuk C."/>
            <person name="Xie X."/>
            <person name="Xu J.R."/>
            <person name="Antoniw J."/>
            <person name="Baker S.E."/>
            <person name="Bluhm B.H."/>
            <person name="Breakspear A."/>
            <person name="Brown D.W."/>
            <person name="Butchko R.A."/>
            <person name="Chapman S."/>
            <person name="Coulson R."/>
            <person name="Coutinho P.M."/>
            <person name="Danchin E.G."/>
            <person name="Diener A."/>
            <person name="Gale L.R."/>
            <person name="Gardiner D.M."/>
            <person name="Goff S."/>
            <person name="Hammond-Kosack K.E."/>
            <person name="Hilburn K."/>
            <person name="Hua-Van A."/>
            <person name="Jonkers W."/>
            <person name="Kazan K."/>
            <person name="Kodira C.D."/>
            <person name="Koehrsen M."/>
            <person name="Kumar L."/>
            <person name="Lee Y.H."/>
            <person name="Li L."/>
            <person name="Manners J.M."/>
            <person name="Miranda-Saavedra D."/>
            <person name="Mukherjee M."/>
            <person name="Park G."/>
            <person name="Park J."/>
            <person name="Park S.Y."/>
            <person name="Proctor R.H."/>
            <person name="Regev A."/>
            <person name="Ruiz-Roldan M.C."/>
            <person name="Sain D."/>
            <person name="Sakthikumar S."/>
            <person name="Sykes S."/>
            <person name="Schwartz D.C."/>
            <person name="Turgeon B.G."/>
            <person name="Wapinski I."/>
            <person name="Yoder O."/>
            <person name="Young S."/>
            <person name="Zeng Q."/>
            <person name="Zhou S."/>
            <person name="Galagan J."/>
            <person name="Cuomo C.A."/>
            <person name="Kistler H.C."/>
            <person name="Rep M."/>
        </authorList>
    </citation>
    <scope>NUCLEOTIDE SEQUENCE [LARGE SCALE GENOMIC DNA]</scope>
    <source>
        <strain evidence="1">4287</strain>
    </source>
</reference>
<dbReference type="AlphaFoldDB" id="A0A0J9V6I0"/>
<proteinExistence type="predicted"/>
<dbReference type="KEGG" id="fox:FOXG_19773"/>
<sequence>MVRTKAVCQRQRLLLRERMTKQTSYRDSSAVQLVIRVPWLCLVGSRERNKRVEILWSGCDLAWFRRRLIGKGLTKTIRLRQNPKLQSADEHTNFQFCCLVSRNVQGKGEKKRNFTTKEDLEDWQRLTTITLCQRHEG</sequence>
<dbReference type="GeneID" id="28960479"/>
<dbReference type="Proteomes" id="UP000009097">
    <property type="component" value="Unassembled WGS sequence"/>
</dbReference>
<reference evidence="1" key="1">
    <citation type="submission" date="2007-04" db="EMBL/GenBank/DDBJ databases">
        <authorList>
            <consortium name="The Broad Institute Genome Sequencing Platform"/>
            <person name="Birren B."/>
            <person name="Lander E."/>
            <person name="Galagan J."/>
            <person name="Nusbaum C."/>
            <person name="Devon K."/>
            <person name="Ma L.-J."/>
            <person name="Jaffe D."/>
            <person name="Butler J."/>
            <person name="Alvarez P."/>
            <person name="Gnerre S."/>
            <person name="Grabherr M."/>
            <person name="Kleber M."/>
            <person name="Mauceli E."/>
            <person name="Brockman W."/>
            <person name="MacCallum I.A."/>
            <person name="Young S."/>
            <person name="LaButti K."/>
            <person name="DeCaprio D."/>
            <person name="Crawford M."/>
            <person name="Koehrsen M."/>
            <person name="Engels R."/>
            <person name="Montgomery P."/>
            <person name="Pearson M."/>
            <person name="Howarth C."/>
            <person name="Larson L."/>
            <person name="White J."/>
            <person name="O'Leary S."/>
            <person name="Kodira C."/>
            <person name="Zeng Q."/>
            <person name="Yandava C."/>
            <person name="Alvarado L."/>
            <person name="Kistler C."/>
            <person name="Shim W.-B."/>
            <person name="Kang S."/>
            <person name="Woloshuk C."/>
        </authorList>
    </citation>
    <scope>NUCLEOTIDE SEQUENCE</scope>
    <source>
        <strain evidence="1">4287</strain>
    </source>
</reference>
<protein>
    <submittedName>
        <fullName evidence="1">Uncharacterized protein</fullName>
    </submittedName>
</protein>